<dbReference type="Pfam" id="PF00534">
    <property type="entry name" value="Glycos_transf_1"/>
    <property type="match status" value="1"/>
</dbReference>
<evidence type="ECO:0000256" key="2">
    <source>
        <dbReference type="ARBA" id="ARBA00002764"/>
    </source>
</evidence>
<comment type="pathway">
    <text evidence="3 8">Glycan biosynthesis; glycogen biosynthesis.</text>
</comment>
<keyword evidence="6 8" id="KW-0808">Transferase</keyword>
<dbReference type="InterPro" id="IPR013534">
    <property type="entry name" value="Starch_synth_cat_dom"/>
</dbReference>
<keyword evidence="5 8" id="KW-0328">Glycosyltransferase</keyword>
<evidence type="ECO:0000313" key="11">
    <source>
        <dbReference type="EMBL" id="SHF03455.1"/>
    </source>
</evidence>
<dbReference type="GO" id="GO:0005829">
    <property type="term" value="C:cytosol"/>
    <property type="evidence" value="ECO:0007669"/>
    <property type="project" value="TreeGrafter"/>
</dbReference>
<evidence type="ECO:0000256" key="6">
    <source>
        <dbReference type="ARBA" id="ARBA00022679"/>
    </source>
</evidence>
<dbReference type="PANTHER" id="PTHR45825">
    <property type="entry name" value="GRANULE-BOUND STARCH SYNTHASE 1, CHLOROPLASTIC/AMYLOPLASTIC"/>
    <property type="match status" value="1"/>
</dbReference>
<evidence type="ECO:0000256" key="8">
    <source>
        <dbReference type="HAMAP-Rule" id="MF_00484"/>
    </source>
</evidence>
<dbReference type="InterPro" id="IPR011835">
    <property type="entry name" value="GS/SS"/>
</dbReference>
<feature type="binding site" evidence="8">
    <location>
        <position position="16"/>
    </location>
    <ligand>
        <name>ADP-alpha-D-glucose</name>
        <dbReference type="ChEBI" id="CHEBI:57498"/>
    </ligand>
</feature>
<proteinExistence type="inferred from homology"/>
<accession>A0A1M4YCJ1</accession>
<comment type="catalytic activity">
    <reaction evidence="1 8">
        <text>[(1-&gt;4)-alpha-D-glucosyl](n) + ADP-alpha-D-glucose = [(1-&gt;4)-alpha-D-glucosyl](n+1) + ADP + H(+)</text>
        <dbReference type="Rhea" id="RHEA:18189"/>
        <dbReference type="Rhea" id="RHEA-COMP:9584"/>
        <dbReference type="Rhea" id="RHEA-COMP:9587"/>
        <dbReference type="ChEBI" id="CHEBI:15378"/>
        <dbReference type="ChEBI" id="CHEBI:15444"/>
        <dbReference type="ChEBI" id="CHEBI:57498"/>
        <dbReference type="ChEBI" id="CHEBI:456216"/>
        <dbReference type="EC" id="2.4.1.21"/>
    </reaction>
</comment>
<dbReference type="UniPathway" id="UPA00164"/>
<evidence type="ECO:0000256" key="7">
    <source>
        <dbReference type="ARBA" id="ARBA00023056"/>
    </source>
</evidence>
<name>A0A1M4YCJ1_9HYPH</name>
<dbReference type="Pfam" id="PF08323">
    <property type="entry name" value="Glyco_transf_5"/>
    <property type="match status" value="1"/>
</dbReference>
<sequence>MIEVLSVASEVYPLIKTGGLADVAGALPAALGERGVTMRILVPGYPAVTSKLKGGRVVAEIADLFGVSARLVAGRVAGLDLIVLDAPALYDRPGNPYVGPEGWDWPDNWKRFAALSWVASELGLGLVEGYRPQVIHCHDWQAGLVPAYVKYGPSSTLKTVMTVHNMAFQGTFGADIFAQLRLPDHAFSVAGVEYYGGVGYLKAGVECADVVTTVSPTYAAEIRTAEFGMGLEGLLNNRIATVHGVLNGIDLNAWDPSTDPALKQNYTTNTTHLRRVNKAALQEAFGLDLSPTAPLFAVVSRLTWQKGMDLLAHCTDMLVSEGAQLAVLGSGDTELENNLRGAAMRHPGQVGIITGYNEQLSHLIQGGADVIVVPSRFEPCGLTQLYALRYGCIPLVARVGGLNDTIIDANVAALEAGVATGVQFAPATEHALGDAIRRTLALYRDDKTWKKIQRRGMKSDVSWETSAGRYADLYATLIGLDTHDHPDD</sequence>
<dbReference type="HAMAP" id="MF_00484">
    <property type="entry name" value="Glycogen_synth"/>
    <property type="match status" value="1"/>
</dbReference>
<evidence type="ECO:0000256" key="4">
    <source>
        <dbReference type="ARBA" id="ARBA00010281"/>
    </source>
</evidence>
<comment type="similarity">
    <text evidence="4 8">Belongs to the glycosyltransferase 1 family. Bacterial/plant glycogen synthase subfamily.</text>
</comment>
<dbReference type="EC" id="2.4.1.21" evidence="8"/>
<dbReference type="GO" id="GO:0009011">
    <property type="term" value="F:alpha-1,4-glucan glucosyltransferase (ADP-glucose donor) activity"/>
    <property type="evidence" value="ECO:0007669"/>
    <property type="project" value="UniProtKB-UniRule"/>
</dbReference>
<gene>
    <name evidence="8" type="primary">glgA</name>
    <name evidence="11" type="ORF">SAMN02745223_01630</name>
</gene>
<dbReference type="Proteomes" id="UP000184533">
    <property type="component" value="Unassembled WGS sequence"/>
</dbReference>
<feature type="domain" description="Glycosyl transferase family 1" evidence="9">
    <location>
        <begin position="290"/>
        <end position="452"/>
    </location>
</feature>
<dbReference type="NCBIfam" id="NF001899">
    <property type="entry name" value="PRK00654.1-2"/>
    <property type="match status" value="1"/>
</dbReference>
<dbReference type="CDD" id="cd03791">
    <property type="entry name" value="GT5_Glycogen_synthase_DULL1-like"/>
    <property type="match status" value="1"/>
</dbReference>
<feature type="domain" description="Starch synthase catalytic" evidence="10">
    <location>
        <begin position="4"/>
        <end position="236"/>
    </location>
</feature>
<evidence type="ECO:0000256" key="1">
    <source>
        <dbReference type="ARBA" id="ARBA00001478"/>
    </source>
</evidence>
<protein>
    <recommendedName>
        <fullName evidence="8">Glycogen synthase</fullName>
        <ecNumber evidence="8">2.4.1.21</ecNumber>
    </recommendedName>
    <alternativeName>
        <fullName evidence="8">Starch [bacterial glycogen] synthase</fullName>
    </alternativeName>
</protein>
<dbReference type="NCBIfam" id="TIGR02095">
    <property type="entry name" value="glgA"/>
    <property type="match status" value="1"/>
</dbReference>
<evidence type="ECO:0000256" key="5">
    <source>
        <dbReference type="ARBA" id="ARBA00022676"/>
    </source>
</evidence>
<dbReference type="GO" id="GO:0004373">
    <property type="term" value="F:alpha-1,4-glucan glucosyltransferase (UDP-glucose donor) activity"/>
    <property type="evidence" value="ECO:0007669"/>
    <property type="project" value="InterPro"/>
</dbReference>
<evidence type="ECO:0000259" key="9">
    <source>
        <dbReference type="Pfam" id="PF00534"/>
    </source>
</evidence>
<keyword evidence="7 8" id="KW-0320">Glycogen biosynthesis</keyword>
<evidence type="ECO:0000256" key="3">
    <source>
        <dbReference type="ARBA" id="ARBA00004964"/>
    </source>
</evidence>
<dbReference type="EMBL" id="FQVC01000004">
    <property type="protein sequence ID" value="SHF03455.1"/>
    <property type="molecule type" value="Genomic_DNA"/>
</dbReference>
<dbReference type="PANTHER" id="PTHR45825:SF11">
    <property type="entry name" value="ALPHA AMYLASE DOMAIN-CONTAINING PROTEIN"/>
    <property type="match status" value="1"/>
</dbReference>
<reference evidence="11 12" key="1">
    <citation type="submission" date="2016-11" db="EMBL/GenBank/DDBJ databases">
        <authorList>
            <person name="Jaros S."/>
            <person name="Januszkiewicz K."/>
            <person name="Wedrychowicz H."/>
        </authorList>
    </citation>
    <scope>NUCLEOTIDE SEQUENCE [LARGE SCALE GENOMIC DNA]</scope>
    <source>
        <strain evidence="11 12">DSM 17137</strain>
    </source>
</reference>
<evidence type="ECO:0000313" key="12">
    <source>
        <dbReference type="Proteomes" id="UP000184533"/>
    </source>
</evidence>
<dbReference type="SUPFAM" id="SSF53756">
    <property type="entry name" value="UDP-Glycosyltransferase/glycogen phosphorylase"/>
    <property type="match status" value="1"/>
</dbReference>
<organism evidence="11 12">
    <name type="scientific">Devosia limi DSM 17137</name>
    <dbReference type="NCBI Taxonomy" id="1121477"/>
    <lineage>
        <taxon>Bacteria</taxon>
        <taxon>Pseudomonadati</taxon>
        <taxon>Pseudomonadota</taxon>
        <taxon>Alphaproteobacteria</taxon>
        <taxon>Hyphomicrobiales</taxon>
        <taxon>Devosiaceae</taxon>
        <taxon>Devosia</taxon>
    </lineage>
</organism>
<comment type="function">
    <text evidence="2 8">Synthesizes alpha-1,4-glucan chains using ADP-glucose.</text>
</comment>
<evidence type="ECO:0000259" key="10">
    <source>
        <dbReference type="Pfam" id="PF08323"/>
    </source>
</evidence>
<dbReference type="AlphaFoldDB" id="A0A1M4YCJ1"/>
<dbReference type="InterPro" id="IPR001296">
    <property type="entry name" value="Glyco_trans_1"/>
</dbReference>
<dbReference type="Gene3D" id="3.40.50.2000">
    <property type="entry name" value="Glycogen Phosphorylase B"/>
    <property type="match status" value="2"/>
</dbReference>
<dbReference type="GO" id="GO:0005978">
    <property type="term" value="P:glycogen biosynthetic process"/>
    <property type="evidence" value="ECO:0007669"/>
    <property type="project" value="UniProtKB-UniRule"/>
</dbReference>